<reference evidence="8 9" key="1">
    <citation type="submission" date="2020-11" db="EMBL/GenBank/DDBJ databases">
        <title>Fusibacter basophilias sp. nov.</title>
        <authorList>
            <person name="Qiu D."/>
        </authorList>
    </citation>
    <scope>NUCLEOTIDE SEQUENCE [LARGE SCALE GENOMIC DNA]</scope>
    <source>
        <strain evidence="8 9">Q10-2</strain>
    </source>
</reference>
<comment type="caution">
    <text evidence="8">The sequence shown here is derived from an EMBL/GenBank/DDBJ whole genome shotgun (WGS) entry which is preliminary data.</text>
</comment>
<gene>
    <name evidence="8" type="ORF">ISU02_15145</name>
</gene>
<dbReference type="InterPro" id="IPR052714">
    <property type="entry name" value="MFS_Exporter"/>
</dbReference>
<dbReference type="RefSeq" id="WP_194702683.1">
    <property type="nucleotide sequence ID" value="NZ_JADKNH010000009.1"/>
</dbReference>
<keyword evidence="4 6" id="KW-1133">Transmembrane helix</keyword>
<feature type="transmembrane region" description="Helical" evidence="6">
    <location>
        <begin position="268"/>
        <end position="287"/>
    </location>
</feature>
<evidence type="ECO:0000256" key="3">
    <source>
        <dbReference type="ARBA" id="ARBA00022692"/>
    </source>
</evidence>
<evidence type="ECO:0000313" key="9">
    <source>
        <dbReference type="Proteomes" id="UP000614200"/>
    </source>
</evidence>
<feature type="transmembrane region" description="Helical" evidence="6">
    <location>
        <begin position="98"/>
        <end position="121"/>
    </location>
</feature>
<feature type="transmembrane region" description="Helical" evidence="6">
    <location>
        <begin position="161"/>
        <end position="180"/>
    </location>
</feature>
<dbReference type="InterPro" id="IPR020846">
    <property type="entry name" value="MFS_dom"/>
</dbReference>
<feature type="transmembrane region" description="Helical" evidence="6">
    <location>
        <begin position="133"/>
        <end position="155"/>
    </location>
</feature>
<accession>A0ABR9ZVJ7</accession>
<name>A0ABR9ZVJ7_9FIRM</name>
<feature type="transmembrane region" description="Helical" evidence="6">
    <location>
        <begin position="201"/>
        <end position="219"/>
    </location>
</feature>
<keyword evidence="5 6" id="KW-0472">Membrane</keyword>
<dbReference type="InterPro" id="IPR011701">
    <property type="entry name" value="MFS"/>
</dbReference>
<feature type="domain" description="Major facilitator superfamily (MFS) profile" evidence="7">
    <location>
        <begin position="9"/>
        <end position="381"/>
    </location>
</feature>
<keyword evidence="2" id="KW-0813">Transport</keyword>
<dbReference type="SUPFAM" id="SSF103473">
    <property type="entry name" value="MFS general substrate transporter"/>
    <property type="match status" value="1"/>
</dbReference>
<feature type="transmembrane region" description="Helical" evidence="6">
    <location>
        <begin position="75"/>
        <end position="92"/>
    </location>
</feature>
<evidence type="ECO:0000256" key="2">
    <source>
        <dbReference type="ARBA" id="ARBA00022448"/>
    </source>
</evidence>
<protein>
    <submittedName>
        <fullName evidence="8">MFS transporter</fullName>
    </submittedName>
</protein>
<dbReference type="Pfam" id="PF07690">
    <property type="entry name" value="MFS_1"/>
    <property type="match status" value="1"/>
</dbReference>
<feature type="transmembrane region" description="Helical" evidence="6">
    <location>
        <begin position="239"/>
        <end position="256"/>
    </location>
</feature>
<feature type="transmembrane region" description="Helical" evidence="6">
    <location>
        <begin position="358"/>
        <end position="375"/>
    </location>
</feature>
<organism evidence="8 9">
    <name type="scientific">Fusibacter ferrireducens</name>
    <dbReference type="NCBI Taxonomy" id="2785058"/>
    <lineage>
        <taxon>Bacteria</taxon>
        <taxon>Bacillati</taxon>
        <taxon>Bacillota</taxon>
        <taxon>Clostridia</taxon>
        <taxon>Eubacteriales</taxon>
        <taxon>Eubacteriales Family XII. Incertae Sedis</taxon>
        <taxon>Fusibacter</taxon>
    </lineage>
</organism>
<keyword evidence="9" id="KW-1185">Reference proteome</keyword>
<dbReference type="EMBL" id="JADKNH010000009">
    <property type="protein sequence ID" value="MBF4694445.1"/>
    <property type="molecule type" value="Genomic_DNA"/>
</dbReference>
<dbReference type="Proteomes" id="UP000614200">
    <property type="component" value="Unassembled WGS sequence"/>
</dbReference>
<evidence type="ECO:0000256" key="6">
    <source>
        <dbReference type="SAM" id="Phobius"/>
    </source>
</evidence>
<dbReference type="PROSITE" id="PS50850">
    <property type="entry name" value="MFS"/>
    <property type="match status" value="1"/>
</dbReference>
<evidence type="ECO:0000256" key="1">
    <source>
        <dbReference type="ARBA" id="ARBA00004651"/>
    </source>
</evidence>
<comment type="subcellular location">
    <subcellularLocation>
        <location evidence="1">Cell membrane</location>
        <topology evidence="1">Multi-pass membrane protein</topology>
    </subcellularLocation>
</comment>
<keyword evidence="3 6" id="KW-0812">Transmembrane</keyword>
<dbReference type="InterPro" id="IPR036259">
    <property type="entry name" value="MFS_trans_sf"/>
</dbReference>
<feature type="transmembrane region" description="Helical" evidence="6">
    <location>
        <begin position="12"/>
        <end position="36"/>
    </location>
</feature>
<dbReference type="CDD" id="cd17489">
    <property type="entry name" value="MFS_YfcJ_like"/>
    <property type="match status" value="1"/>
</dbReference>
<proteinExistence type="predicted"/>
<evidence type="ECO:0000313" key="8">
    <source>
        <dbReference type="EMBL" id="MBF4694445.1"/>
    </source>
</evidence>
<evidence type="ECO:0000259" key="7">
    <source>
        <dbReference type="PROSITE" id="PS50850"/>
    </source>
</evidence>
<dbReference type="PANTHER" id="PTHR23531:SF1">
    <property type="entry name" value="QUINOLENE RESISTANCE PROTEIN NORA"/>
    <property type="match status" value="1"/>
</dbReference>
<dbReference type="Gene3D" id="1.20.1250.20">
    <property type="entry name" value="MFS general substrate transporter like domains"/>
    <property type="match status" value="2"/>
</dbReference>
<evidence type="ECO:0000256" key="4">
    <source>
        <dbReference type="ARBA" id="ARBA00022989"/>
    </source>
</evidence>
<sequence>MDAKLWNFRFSEIVLINTLLSFSFYMVTTTLVVYLVGIGVSLASSGAIVGLFSITALFIRPFTGYVADRYDRKKMLMIGSFWVTISVIMYVITDNLMLIILFRIIHGIAFGINSTAIVAMASEFIPSERFSEGIGYLGLGQVVASAVGPGLGIAIMNQYDVVYAFYISAFFSLMALVALLRLKYSCTYKNQRNRKFAVKDIITFSIMDYVFIGGVYSFINGGISAFLVLYAHSKSIENVGIYFTVSAIFLFLARPISGKIMKWKGFNYVFYPSILLTIVSLILLSWADSMTLILISAMLRALSQGSVQPLLQAASIKKVGIEKSGVATSTFYLGGDIGQGAGPMVGGIIAKSYGYEEIFYLCIILLIFSLLIYFFNGKRHALKTGT</sequence>
<feature type="transmembrane region" description="Helical" evidence="6">
    <location>
        <begin position="42"/>
        <end position="63"/>
    </location>
</feature>
<dbReference type="PANTHER" id="PTHR23531">
    <property type="entry name" value="QUINOLENE RESISTANCE PROTEIN NORA"/>
    <property type="match status" value="1"/>
</dbReference>
<evidence type="ECO:0000256" key="5">
    <source>
        <dbReference type="ARBA" id="ARBA00023136"/>
    </source>
</evidence>